<feature type="compositionally biased region" description="Basic and acidic residues" evidence="1">
    <location>
        <begin position="18"/>
        <end position="29"/>
    </location>
</feature>
<comment type="caution">
    <text evidence="2">The sequence shown here is derived from an EMBL/GenBank/DDBJ whole genome shotgun (WGS) entry which is preliminary data.</text>
</comment>
<feature type="region of interest" description="Disordered" evidence="1">
    <location>
        <begin position="1"/>
        <end position="29"/>
    </location>
</feature>
<gene>
    <name evidence="2" type="ORF">ATANTOWER_027595</name>
</gene>
<evidence type="ECO:0000313" key="2">
    <source>
        <dbReference type="EMBL" id="MED6247347.1"/>
    </source>
</evidence>
<sequence>MGGHHRRVASQKLLAPSEESRAEPKKAREAERACMHACLHEGKTGPDGFQTRSEGIASNFPKMFLASKMEKI</sequence>
<keyword evidence="3" id="KW-1185">Reference proteome</keyword>
<name>A0ABU7B9S7_9TELE</name>
<proteinExistence type="predicted"/>
<protein>
    <submittedName>
        <fullName evidence="2">Uncharacterized protein</fullName>
    </submittedName>
</protein>
<evidence type="ECO:0000313" key="3">
    <source>
        <dbReference type="Proteomes" id="UP001345963"/>
    </source>
</evidence>
<evidence type="ECO:0000256" key="1">
    <source>
        <dbReference type="SAM" id="MobiDB-lite"/>
    </source>
</evidence>
<organism evidence="2 3">
    <name type="scientific">Ataeniobius toweri</name>
    <dbReference type="NCBI Taxonomy" id="208326"/>
    <lineage>
        <taxon>Eukaryota</taxon>
        <taxon>Metazoa</taxon>
        <taxon>Chordata</taxon>
        <taxon>Craniata</taxon>
        <taxon>Vertebrata</taxon>
        <taxon>Euteleostomi</taxon>
        <taxon>Actinopterygii</taxon>
        <taxon>Neopterygii</taxon>
        <taxon>Teleostei</taxon>
        <taxon>Neoteleostei</taxon>
        <taxon>Acanthomorphata</taxon>
        <taxon>Ovalentaria</taxon>
        <taxon>Atherinomorphae</taxon>
        <taxon>Cyprinodontiformes</taxon>
        <taxon>Goodeidae</taxon>
        <taxon>Ataeniobius</taxon>
    </lineage>
</organism>
<dbReference type="EMBL" id="JAHUTI010049241">
    <property type="protein sequence ID" value="MED6247347.1"/>
    <property type="molecule type" value="Genomic_DNA"/>
</dbReference>
<reference evidence="2 3" key="1">
    <citation type="submission" date="2021-07" db="EMBL/GenBank/DDBJ databases">
        <authorList>
            <person name="Palmer J.M."/>
        </authorList>
    </citation>
    <scope>NUCLEOTIDE SEQUENCE [LARGE SCALE GENOMIC DNA]</scope>
    <source>
        <strain evidence="2 3">AT_MEX2019</strain>
        <tissue evidence="2">Muscle</tissue>
    </source>
</reference>
<accession>A0ABU7B9S7</accession>
<dbReference type="Proteomes" id="UP001345963">
    <property type="component" value="Unassembled WGS sequence"/>
</dbReference>